<dbReference type="InterPro" id="IPR001455">
    <property type="entry name" value="TusA-like"/>
</dbReference>
<reference evidence="2" key="1">
    <citation type="submission" date="2021-03" db="EMBL/GenBank/DDBJ databases">
        <title>Alkalibacter marinus sp. nov., isolated from tidal flat sediment.</title>
        <authorList>
            <person name="Namirimu T."/>
            <person name="Yang J.-A."/>
            <person name="Yang S.-H."/>
            <person name="Kim Y.-J."/>
            <person name="Kwon K.K."/>
        </authorList>
    </citation>
    <scope>NUCLEOTIDE SEQUENCE</scope>
    <source>
        <strain evidence="2">ES005</strain>
    </source>
</reference>
<dbReference type="EMBL" id="CP071444">
    <property type="protein sequence ID" value="QSX09396.1"/>
    <property type="molecule type" value="Genomic_DNA"/>
</dbReference>
<dbReference type="Proteomes" id="UP000663499">
    <property type="component" value="Chromosome"/>
</dbReference>
<dbReference type="KEGG" id="alka:J0B03_04840"/>
<feature type="domain" description="UPF0033" evidence="1">
    <location>
        <begin position="1"/>
        <end position="60"/>
    </location>
</feature>
<sequence>MCPIPVLKSKKELAKMKSGDVLKIVTDHSCVLESVTHQFKKCHIRHEEVINGVWEIYITKS</sequence>
<keyword evidence="3" id="KW-1185">Reference proteome</keyword>
<evidence type="ECO:0000259" key="1">
    <source>
        <dbReference type="Pfam" id="PF01206"/>
    </source>
</evidence>
<proteinExistence type="predicted"/>
<protein>
    <submittedName>
        <fullName evidence="2">Sulfurtransferase TusA family protein</fullName>
    </submittedName>
</protein>
<organism evidence="2 3">
    <name type="scientific">Alkalibacter rhizosphaerae</name>
    <dbReference type="NCBI Taxonomy" id="2815577"/>
    <lineage>
        <taxon>Bacteria</taxon>
        <taxon>Bacillati</taxon>
        <taxon>Bacillota</taxon>
        <taxon>Clostridia</taxon>
        <taxon>Eubacteriales</taxon>
        <taxon>Eubacteriaceae</taxon>
        <taxon>Alkalibacter</taxon>
    </lineage>
</organism>
<dbReference type="Pfam" id="PF01206">
    <property type="entry name" value="TusA"/>
    <property type="match status" value="1"/>
</dbReference>
<dbReference type="SUPFAM" id="SSF64307">
    <property type="entry name" value="SirA-like"/>
    <property type="match status" value="1"/>
</dbReference>
<dbReference type="AlphaFoldDB" id="A0A974XGR6"/>
<dbReference type="CDD" id="cd00291">
    <property type="entry name" value="SirA_YedF_YeeD"/>
    <property type="match status" value="1"/>
</dbReference>
<name>A0A974XGR6_9FIRM</name>
<evidence type="ECO:0000313" key="2">
    <source>
        <dbReference type="EMBL" id="QSX09396.1"/>
    </source>
</evidence>
<dbReference type="RefSeq" id="WP_207300731.1">
    <property type="nucleotide sequence ID" value="NZ_CP071444.1"/>
</dbReference>
<accession>A0A974XGR6</accession>
<evidence type="ECO:0000313" key="3">
    <source>
        <dbReference type="Proteomes" id="UP000663499"/>
    </source>
</evidence>
<dbReference type="Gene3D" id="3.30.110.40">
    <property type="entry name" value="TusA-like domain"/>
    <property type="match status" value="1"/>
</dbReference>
<gene>
    <name evidence="2" type="ORF">J0B03_04840</name>
</gene>
<dbReference type="InterPro" id="IPR036868">
    <property type="entry name" value="TusA-like_sf"/>
</dbReference>